<sequence length="506" mass="55470">MVAATRALHVIKRRITVLRRPRSRLNETGKPRRAWGREKRRRSRFGGKTPSTSTTPISFTSSSLPPLLLPIPIPSPPPSPPPAVLQFPPPPQTLAPAAMRRQSASARRDSPLLDDHRMDDRGMDLDEEDGDFKLNPWLCALEFLGEDCDLVWPIDSIKTRATARVPQVQILVGIVKSCSPNGLGNLFLTLKDPTGSIGASIHHGVFSDCNLDGNISVGCVLILKQVVAFCPARTIRYLNATSKNVVKLINKDCGPPHKQLLASFTAREGWKNVESGFGTMKVKPTQSNVAETSLDESGKNYDHNTMMGNQKIGFVGEMSSEPCANVSTTTVAGRPDPGHLKRLWSVAGEQAAMLRVNARKEVTKSLNPQRMIDGDDECLARILPFSNTITAATTLMSSEPSCYLAGDIEIGVGEAAESIVGHRAYADNEVRRTLNCERLIDSSKMDTGRSLQCDTIAKTSTTTMPSKSDLRINEAKRSIPEVSVAQWTDEQLLELFSDYPDERTPF</sequence>
<protein>
    <recommendedName>
        <fullName evidence="2">Homologous recombination OB-fold protein OB-fold domain-containing protein</fullName>
    </recommendedName>
</protein>
<dbReference type="PANTHER" id="PTHR14523">
    <property type="entry name" value="UNCHARACTERIZED PROTEIN C17ORF53 HOMOLOG"/>
    <property type="match status" value="1"/>
</dbReference>
<evidence type="ECO:0000313" key="3">
    <source>
        <dbReference type="EMBL" id="THU68794.1"/>
    </source>
</evidence>
<dbReference type="GO" id="GO:0000725">
    <property type="term" value="P:recombinational repair"/>
    <property type="evidence" value="ECO:0007669"/>
    <property type="project" value="InterPro"/>
</dbReference>
<dbReference type="PANTHER" id="PTHR14523:SF1">
    <property type="entry name" value="HOMOLOGOUS RECOMBINATION OB-FOLD PROTEIN"/>
    <property type="match status" value="1"/>
</dbReference>
<feature type="compositionally biased region" description="Low complexity" evidence="1">
    <location>
        <begin position="95"/>
        <end position="105"/>
    </location>
</feature>
<feature type="domain" description="Homologous recombination OB-fold protein OB-fold" evidence="2">
    <location>
        <begin position="168"/>
        <end position="251"/>
    </location>
</feature>
<feature type="compositionally biased region" description="Pro residues" evidence="1">
    <location>
        <begin position="67"/>
        <end position="93"/>
    </location>
</feature>
<feature type="compositionally biased region" description="Basic and acidic residues" evidence="1">
    <location>
        <begin position="106"/>
        <end position="117"/>
    </location>
</feature>
<accession>A0A4S8K226</accession>
<dbReference type="STRING" id="52838.A0A4S8K226"/>
<dbReference type="Proteomes" id="UP000317650">
    <property type="component" value="Chromosome 8"/>
</dbReference>
<name>A0A4S8K226_MUSBA</name>
<keyword evidence="4" id="KW-1185">Reference proteome</keyword>
<evidence type="ECO:0000256" key="1">
    <source>
        <dbReference type="SAM" id="MobiDB-lite"/>
    </source>
</evidence>
<feature type="compositionally biased region" description="Basic residues" evidence="1">
    <location>
        <begin position="31"/>
        <end position="45"/>
    </location>
</feature>
<dbReference type="AlphaFoldDB" id="A0A4S8K226"/>
<dbReference type="Pfam" id="PF15072">
    <property type="entry name" value="HROB"/>
    <property type="match status" value="1"/>
</dbReference>
<comment type="caution">
    <text evidence="3">The sequence shown here is derived from an EMBL/GenBank/DDBJ whole genome shotgun (WGS) entry which is preliminary data.</text>
</comment>
<dbReference type="InterPro" id="IPR028045">
    <property type="entry name" value="HROB"/>
</dbReference>
<reference evidence="3 4" key="1">
    <citation type="journal article" date="2019" name="Nat. Plants">
        <title>Genome sequencing of Musa balbisiana reveals subgenome evolution and function divergence in polyploid bananas.</title>
        <authorList>
            <person name="Yao X."/>
        </authorList>
    </citation>
    <scope>NUCLEOTIDE SEQUENCE [LARGE SCALE GENOMIC DNA]</scope>
    <source>
        <strain evidence="4">cv. DH-PKW</strain>
        <tissue evidence="3">Leaves</tissue>
    </source>
</reference>
<feature type="compositionally biased region" description="Low complexity" evidence="1">
    <location>
        <begin position="49"/>
        <end position="66"/>
    </location>
</feature>
<feature type="region of interest" description="Disordered" evidence="1">
    <location>
        <begin position="22"/>
        <end position="117"/>
    </location>
</feature>
<dbReference type="EMBL" id="PYDT01000002">
    <property type="protein sequence ID" value="THU68794.1"/>
    <property type="molecule type" value="Genomic_DNA"/>
</dbReference>
<evidence type="ECO:0000259" key="2">
    <source>
        <dbReference type="Pfam" id="PF15072"/>
    </source>
</evidence>
<gene>
    <name evidence="3" type="ORF">C4D60_Mb08t07590</name>
</gene>
<evidence type="ECO:0000313" key="4">
    <source>
        <dbReference type="Proteomes" id="UP000317650"/>
    </source>
</evidence>
<dbReference type="InterPro" id="IPR058570">
    <property type="entry name" value="HROB_OB"/>
</dbReference>
<proteinExistence type="predicted"/>
<organism evidence="3 4">
    <name type="scientific">Musa balbisiana</name>
    <name type="common">Banana</name>
    <dbReference type="NCBI Taxonomy" id="52838"/>
    <lineage>
        <taxon>Eukaryota</taxon>
        <taxon>Viridiplantae</taxon>
        <taxon>Streptophyta</taxon>
        <taxon>Embryophyta</taxon>
        <taxon>Tracheophyta</taxon>
        <taxon>Spermatophyta</taxon>
        <taxon>Magnoliopsida</taxon>
        <taxon>Liliopsida</taxon>
        <taxon>Zingiberales</taxon>
        <taxon>Musaceae</taxon>
        <taxon>Musa</taxon>
    </lineage>
</organism>